<dbReference type="GO" id="GO:0005524">
    <property type="term" value="F:ATP binding"/>
    <property type="evidence" value="ECO:0007669"/>
    <property type="project" value="UniProtKB-UniRule"/>
</dbReference>
<dbReference type="PIRSF" id="PIRSF010376">
    <property type="entry name" value="IspE"/>
    <property type="match status" value="1"/>
</dbReference>
<keyword evidence="8 10" id="KW-0414">Isoprene biosynthesis</keyword>
<keyword evidence="4 10" id="KW-0808">Transferase</keyword>
<evidence type="ECO:0000256" key="1">
    <source>
        <dbReference type="ARBA" id="ARBA00009684"/>
    </source>
</evidence>
<accession>A0A3A1YQC7</accession>
<dbReference type="SUPFAM" id="SSF54211">
    <property type="entry name" value="Ribosomal protein S5 domain 2-like"/>
    <property type="match status" value="1"/>
</dbReference>
<dbReference type="HAMAP" id="MF_00061">
    <property type="entry name" value="IspE"/>
    <property type="match status" value="1"/>
</dbReference>
<dbReference type="Gene3D" id="3.30.230.10">
    <property type="match status" value="1"/>
</dbReference>
<sequence length="325" mass="35408">MNLSALYDVPAPAKLNLFLHVTGRRPDGYHLLQSVFRFIDLCDYLDFEVRPDGQIVCESPLAGLSSDDDLVVRAARALQLATGVKLGAQIQYRKAIPSGGGLGGGSSDAASTLIGLNRLWKTGLSRAELMRLALPLGADVPVFVFGQNAFAQGVGEDLQRVELSSASYVVVQPALHVATGHVFSDPDLTRDTKPIIITDFAEWQKLADNRLRLAQPAGLNVIGTSQENGVRPLYGWNDLQPIVLARYPIVKQAYNLLLELGLKPRMTGSGACLFVEFVTTEHAQAFQQKIVAKIACYGNDSTKVVSNTWVCSGLHEHPLYHWLNS</sequence>
<dbReference type="GO" id="GO:0050515">
    <property type="term" value="F:4-(cytidine 5'-diphospho)-2-C-methyl-D-erythritol kinase activity"/>
    <property type="evidence" value="ECO:0007669"/>
    <property type="project" value="UniProtKB-UniRule"/>
</dbReference>
<comment type="function">
    <text evidence="10">Catalyzes the phosphorylation of the position 2 hydroxy group of 4-diphosphocytidyl-2C-methyl-D-erythritol.</text>
</comment>
<dbReference type="OrthoDB" id="9809438at2"/>
<dbReference type="UniPathway" id="UPA00056">
    <property type="reaction ID" value="UER00094"/>
</dbReference>
<evidence type="ECO:0000256" key="9">
    <source>
        <dbReference type="ARBA" id="ARBA00032554"/>
    </source>
</evidence>
<dbReference type="RefSeq" id="WP_119516904.1">
    <property type="nucleotide sequence ID" value="NZ_NQYH01000016.1"/>
</dbReference>
<dbReference type="Pfam" id="PF00288">
    <property type="entry name" value="GHMP_kinases_N"/>
    <property type="match status" value="1"/>
</dbReference>
<dbReference type="InterPro" id="IPR006204">
    <property type="entry name" value="GHMP_kinase_N_dom"/>
</dbReference>
<dbReference type="Gene3D" id="3.30.70.890">
    <property type="entry name" value="GHMP kinase, C-terminal domain"/>
    <property type="match status" value="1"/>
</dbReference>
<dbReference type="InterPro" id="IPR036554">
    <property type="entry name" value="GHMP_kinase_C_sf"/>
</dbReference>
<dbReference type="Pfam" id="PF08544">
    <property type="entry name" value="GHMP_kinases_C"/>
    <property type="match status" value="1"/>
</dbReference>
<dbReference type="EMBL" id="NQYH01000016">
    <property type="protein sequence ID" value="RIY39418.1"/>
    <property type="molecule type" value="Genomic_DNA"/>
</dbReference>
<dbReference type="PANTHER" id="PTHR43527">
    <property type="entry name" value="4-DIPHOSPHOCYTIDYL-2-C-METHYL-D-ERYTHRITOL KINASE, CHLOROPLASTIC"/>
    <property type="match status" value="1"/>
</dbReference>
<dbReference type="InterPro" id="IPR004424">
    <property type="entry name" value="IspE"/>
</dbReference>
<dbReference type="EC" id="2.7.1.148" evidence="2 10"/>
<name>A0A3A1YQC7_9BURK</name>
<evidence type="ECO:0000259" key="12">
    <source>
        <dbReference type="Pfam" id="PF08544"/>
    </source>
</evidence>
<dbReference type="Proteomes" id="UP000266206">
    <property type="component" value="Unassembled WGS sequence"/>
</dbReference>
<feature type="domain" description="GHMP kinase N-terminal" evidence="11">
    <location>
        <begin position="70"/>
        <end position="147"/>
    </location>
</feature>
<dbReference type="SUPFAM" id="SSF55060">
    <property type="entry name" value="GHMP Kinase, C-terminal domain"/>
    <property type="match status" value="1"/>
</dbReference>
<dbReference type="InterPro" id="IPR014721">
    <property type="entry name" value="Ribsml_uS5_D2-typ_fold_subgr"/>
</dbReference>
<gene>
    <name evidence="10" type="primary">ispE</name>
    <name evidence="13" type="ORF">CJP73_14335</name>
</gene>
<comment type="caution">
    <text evidence="13">The sequence shown here is derived from an EMBL/GenBank/DDBJ whole genome shotgun (WGS) entry which is preliminary data.</text>
</comment>
<evidence type="ECO:0000256" key="6">
    <source>
        <dbReference type="ARBA" id="ARBA00022777"/>
    </source>
</evidence>
<evidence type="ECO:0000313" key="13">
    <source>
        <dbReference type="EMBL" id="RIY39418.1"/>
    </source>
</evidence>
<evidence type="ECO:0000256" key="10">
    <source>
        <dbReference type="HAMAP-Rule" id="MF_00061"/>
    </source>
</evidence>
<dbReference type="AlphaFoldDB" id="A0A3A1YQC7"/>
<comment type="catalytic activity">
    <reaction evidence="10">
        <text>4-CDP-2-C-methyl-D-erythritol + ATP = 4-CDP-2-C-methyl-D-erythritol 2-phosphate + ADP + H(+)</text>
        <dbReference type="Rhea" id="RHEA:18437"/>
        <dbReference type="ChEBI" id="CHEBI:15378"/>
        <dbReference type="ChEBI" id="CHEBI:30616"/>
        <dbReference type="ChEBI" id="CHEBI:57823"/>
        <dbReference type="ChEBI" id="CHEBI:57919"/>
        <dbReference type="ChEBI" id="CHEBI:456216"/>
        <dbReference type="EC" id="2.7.1.148"/>
    </reaction>
</comment>
<evidence type="ECO:0000313" key="14">
    <source>
        <dbReference type="Proteomes" id="UP000266206"/>
    </source>
</evidence>
<dbReference type="GO" id="GO:0016114">
    <property type="term" value="P:terpenoid biosynthetic process"/>
    <property type="evidence" value="ECO:0007669"/>
    <property type="project" value="UniProtKB-UniRule"/>
</dbReference>
<feature type="active site" evidence="10">
    <location>
        <position position="139"/>
    </location>
</feature>
<feature type="domain" description="GHMP kinase C-terminal" evidence="12">
    <location>
        <begin position="237"/>
        <end position="290"/>
    </location>
</feature>
<comment type="similarity">
    <text evidence="1 10">Belongs to the GHMP kinase family. IspE subfamily.</text>
</comment>
<evidence type="ECO:0000256" key="7">
    <source>
        <dbReference type="ARBA" id="ARBA00022840"/>
    </source>
</evidence>
<dbReference type="InterPro" id="IPR013750">
    <property type="entry name" value="GHMP_kinase_C_dom"/>
</dbReference>
<evidence type="ECO:0000256" key="3">
    <source>
        <dbReference type="ARBA" id="ARBA00017473"/>
    </source>
</evidence>
<keyword evidence="7 10" id="KW-0067">ATP-binding</keyword>
<feature type="binding site" evidence="10">
    <location>
        <begin position="97"/>
        <end position="107"/>
    </location>
    <ligand>
        <name>ATP</name>
        <dbReference type="ChEBI" id="CHEBI:30616"/>
    </ligand>
</feature>
<keyword evidence="6 10" id="KW-0418">Kinase</keyword>
<dbReference type="GO" id="GO:0019288">
    <property type="term" value="P:isopentenyl diphosphate biosynthetic process, methylerythritol 4-phosphate pathway"/>
    <property type="evidence" value="ECO:0007669"/>
    <property type="project" value="UniProtKB-UniRule"/>
</dbReference>
<dbReference type="NCBIfam" id="TIGR00154">
    <property type="entry name" value="ispE"/>
    <property type="match status" value="1"/>
</dbReference>
<evidence type="ECO:0000256" key="2">
    <source>
        <dbReference type="ARBA" id="ARBA00012052"/>
    </source>
</evidence>
<reference evidence="13 14" key="1">
    <citation type="submission" date="2017-08" db="EMBL/GenBank/DDBJ databases">
        <title>Pusillimonas indicus sp. nov., a member of the family Alcaligenaceae isolated from surface seawater.</title>
        <authorList>
            <person name="Li J."/>
        </authorList>
    </citation>
    <scope>NUCLEOTIDE SEQUENCE [LARGE SCALE GENOMIC DNA]</scope>
    <source>
        <strain evidence="13 14">L52-1-41</strain>
    </source>
</reference>
<comment type="pathway">
    <text evidence="10">Isoprenoid biosynthesis; isopentenyl diphosphate biosynthesis via DXP pathway; isopentenyl diphosphate from 1-deoxy-D-xylulose 5-phosphate: step 3/6.</text>
</comment>
<keyword evidence="5 10" id="KW-0547">Nucleotide-binding</keyword>
<protein>
    <recommendedName>
        <fullName evidence="3 10">4-diphosphocytidyl-2-C-methyl-D-erythritol kinase</fullName>
        <shortName evidence="10">CMK</shortName>
        <ecNumber evidence="2 10">2.7.1.148</ecNumber>
    </recommendedName>
    <alternativeName>
        <fullName evidence="9 10">4-(cytidine-5'-diphospho)-2-C-methyl-D-erythritol kinase</fullName>
    </alternativeName>
</protein>
<dbReference type="PANTHER" id="PTHR43527:SF2">
    <property type="entry name" value="4-DIPHOSPHOCYTIDYL-2-C-METHYL-D-ERYTHRITOL KINASE, CHLOROPLASTIC"/>
    <property type="match status" value="1"/>
</dbReference>
<proteinExistence type="inferred from homology"/>
<dbReference type="InterPro" id="IPR020568">
    <property type="entry name" value="Ribosomal_Su5_D2-typ_SF"/>
</dbReference>
<evidence type="ECO:0000256" key="8">
    <source>
        <dbReference type="ARBA" id="ARBA00023229"/>
    </source>
</evidence>
<evidence type="ECO:0000256" key="4">
    <source>
        <dbReference type="ARBA" id="ARBA00022679"/>
    </source>
</evidence>
<evidence type="ECO:0000256" key="5">
    <source>
        <dbReference type="ARBA" id="ARBA00022741"/>
    </source>
</evidence>
<evidence type="ECO:0000259" key="11">
    <source>
        <dbReference type="Pfam" id="PF00288"/>
    </source>
</evidence>
<organism evidence="13 14">
    <name type="scientific">Neopusillimonas maritima</name>
    <dbReference type="NCBI Taxonomy" id="2026239"/>
    <lineage>
        <taxon>Bacteria</taxon>
        <taxon>Pseudomonadati</taxon>
        <taxon>Pseudomonadota</taxon>
        <taxon>Betaproteobacteria</taxon>
        <taxon>Burkholderiales</taxon>
        <taxon>Alcaligenaceae</taxon>
        <taxon>Neopusillimonas</taxon>
    </lineage>
</organism>
<feature type="active site" evidence="10">
    <location>
        <position position="14"/>
    </location>
</feature>